<dbReference type="STRING" id="1219383.SAMN05421733_11540"/>
<dbReference type="SUPFAM" id="SSF56300">
    <property type="entry name" value="Metallo-dependent phosphatases"/>
    <property type="match status" value="1"/>
</dbReference>
<keyword evidence="6" id="KW-1185">Reference proteome</keyword>
<evidence type="ECO:0000313" key="6">
    <source>
        <dbReference type="Proteomes" id="UP000242501"/>
    </source>
</evidence>
<feature type="transmembrane region" description="Helical" evidence="3">
    <location>
        <begin position="45"/>
        <end position="66"/>
    </location>
</feature>
<proteinExistence type="predicted"/>
<feature type="transmembrane region" description="Helical" evidence="3">
    <location>
        <begin position="6"/>
        <end position="24"/>
    </location>
</feature>
<keyword evidence="3" id="KW-1133">Transmembrane helix</keyword>
<evidence type="ECO:0000256" key="3">
    <source>
        <dbReference type="SAM" id="Phobius"/>
    </source>
</evidence>
<name>A0A1G6KBY3_9GAMM</name>
<dbReference type="RefSeq" id="WP_244518310.1">
    <property type="nucleotide sequence ID" value="NZ_FMYL01000015.1"/>
</dbReference>
<reference evidence="6" key="1">
    <citation type="submission" date="2016-09" db="EMBL/GenBank/DDBJ databases">
        <authorList>
            <person name="Varghese N."/>
            <person name="Submissions S."/>
        </authorList>
    </citation>
    <scope>NUCLEOTIDE SEQUENCE [LARGE SCALE GENOMIC DNA]</scope>
    <source>
        <strain evidence="6">ANC 4422</strain>
    </source>
</reference>
<evidence type="ECO:0000259" key="4">
    <source>
        <dbReference type="Pfam" id="PF00149"/>
    </source>
</evidence>
<feature type="transmembrane region" description="Helical" evidence="3">
    <location>
        <begin position="72"/>
        <end position="90"/>
    </location>
</feature>
<keyword evidence="1" id="KW-0479">Metal-binding</keyword>
<dbReference type="AlphaFoldDB" id="A0A1G6KBY3"/>
<dbReference type="InterPro" id="IPR029052">
    <property type="entry name" value="Metallo-depent_PP-like"/>
</dbReference>
<dbReference type="PANTHER" id="PTHR31302">
    <property type="entry name" value="TRANSMEMBRANE PROTEIN WITH METALLOPHOSPHOESTERASE DOMAIN-RELATED"/>
    <property type="match status" value="1"/>
</dbReference>
<dbReference type="GO" id="GO:0016020">
    <property type="term" value="C:membrane"/>
    <property type="evidence" value="ECO:0007669"/>
    <property type="project" value="GOC"/>
</dbReference>
<evidence type="ECO:0000256" key="1">
    <source>
        <dbReference type="ARBA" id="ARBA00022723"/>
    </source>
</evidence>
<dbReference type="GO" id="GO:0046872">
    <property type="term" value="F:metal ion binding"/>
    <property type="evidence" value="ECO:0007669"/>
    <property type="project" value="UniProtKB-KW"/>
</dbReference>
<dbReference type="GO" id="GO:0008758">
    <property type="term" value="F:UDP-2,3-diacylglucosamine hydrolase activity"/>
    <property type="evidence" value="ECO:0007669"/>
    <property type="project" value="TreeGrafter"/>
</dbReference>
<sequence>MLDSSLFFQVLYIIFAVLTVWAVAMSWYSQARTLTVQPVKSFIHLLVWYLCYLLFPIFFMLLYAWIDGVLSWWGACIGLTITLWLGYARFIEPHTLVVKYTDYDLTEKKNTSPLKIALIADLHIGLFSGSKRQVQTIVQRIQQEKPDIVVVAGDWTYEPTHHLADHLAAFQQLDIPVYSVNGNHDETYPGPPISELLKSGLSSHRIIDIENKMIELNQVRLVGVGDLWAGKADMQFIAQLPQDKPYIIVSHNPDTVDMVPKLAYKPLMLSGHTHGGQVEIPWFTNKMMQNKSRLGHKRGLYEHEYANVYVTVGTGMVGVPFRFRVPPMIDIIDIY</sequence>
<dbReference type="GO" id="GO:0009245">
    <property type="term" value="P:lipid A biosynthetic process"/>
    <property type="evidence" value="ECO:0007669"/>
    <property type="project" value="TreeGrafter"/>
</dbReference>
<keyword evidence="2" id="KW-0378">Hydrolase</keyword>
<accession>A0A1G6KBY3</accession>
<dbReference type="PANTHER" id="PTHR31302:SF31">
    <property type="entry name" value="PHOSPHODIESTERASE YAEI"/>
    <property type="match status" value="1"/>
</dbReference>
<gene>
    <name evidence="5" type="ORF">SAMN05421733_11540</name>
</gene>
<dbReference type="InterPro" id="IPR004843">
    <property type="entry name" value="Calcineurin-like_PHP"/>
</dbReference>
<keyword evidence="3" id="KW-0812">Transmembrane</keyword>
<feature type="domain" description="Calcineurin-like phosphoesterase" evidence="4">
    <location>
        <begin position="114"/>
        <end position="275"/>
    </location>
</feature>
<evidence type="ECO:0000313" key="5">
    <source>
        <dbReference type="EMBL" id="SDC27816.1"/>
    </source>
</evidence>
<protein>
    <recommendedName>
        <fullName evidence="4">Calcineurin-like phosphoesterase domain-containing protein</fullName>
    </recommendedName>
</protein>
<dbReference type="Proteomes" id="UP000242501">
    <property type="component" value="Unassembled WGS sequence"/>
</dbReference>
<dbReference type="Gene3D" id="3.60.21.10">
    <property type="match status" value="1"/>
</dbReference>
<keyword evidence="3" id="KW-0472">Membrane</keyword>
<dbReference type="Pfam" id="PF00149">
    <property type="entry name" value="Metallophos"/>
    <property type="match status" value="1"/>
</dbReference>
<dbReference type="EMBL" id="FMYL01000015">
    <property type="protein sequence ID" value="SDC27816.1"/>
    <property type="molecule type" value="Genomic_DNA"/>
</dbReference>
<organism evidence="5 6">
    <name type="scientific">Acinetobacter boissieri</name>
    <dbReference type="NCBI Taxonomy" id="1219383"/>
    <lineage>
        <taxon>Bacteria</taxon>
        <taxon>Pseudomonadati</taxon>
        <taxon>Pseudomonadota</taxon>
        <taxon>Gammaproteobacteria</taxon>
        <taxon>Moraxellales</taxon>
        <taxon>Moraxellaceae</taxon>
        <taxon>Acinetobacter</taxon>
    </lineage>
</organism>
<dbReference type="InterPro" id="IPR051158">
    <property type="entry name" value="Metallophosphoesterase_sf"/>
</dbReference>
<evidence type="ECO:0000256" key="2">
    <source>
        <dbReference type="ARBA" id="ARBA00022801"/>
    </source>
</evidence>